<keyword evidence="7" id="KW-1185">Reference proteome</keyword>
<dbReference type="PANTHER" id="PTHR11991:SF0">
    <property type="entry name" value="TRANSLATIONALLY-CONTROLLED TUMOR PROTEIN"/>
    <property type="match status" value="1"/>
</dbReference>
<dbReference type="Proteomes" id="UP000694520">
    <property type="component" value="Chromosome 16"/>
</dbReference>
<comment type="subunit">
    <text evidence="3">Homodimer. Interacts with STEAP3. Interacts with TSC22D1; interaction results in the destabilization of TSC22D1 protein.</text>
</comment>
<comment type="function">
    <text evidence="2">Involved in calcium binding and microtubule stabilization. Acts as a negative regulator of TSC22D1-mediated apoptosis, via interaction with and destabilization of TSC22D1 protein.</text>
</comment>
<sequence length="133" mass="14803">WRADDDILSHIHKTWEVVDRLCLEVEGNMVSRTEGNTGDSLLGGCASAEVPKGKGAESRVITGVDIVLNHHLQKTSFTKEAYKKYIKGDIKSIRGKLEEQRPERVKPFILGAAEHIKHILANLKTVSSLLMKT</sequence>
<dbReference type="PROSITE" id="PS51797">
    <property type="entry name" value="TCTP_3"/>
    <property type="match status" value="1"/>
</dbReference>
<reference evidence="6" key="3">
    <citation type="submission" date="2025-09" db="UniProtKB">
        <authorList>
            <consortium name="Ensembl"/>
        </authorList>
    </citation>
    <scope>IDENTIFICATION</scope>
</reference>
<evidence type="ECO:0000256" key="2">
    <source>
        <dbReference type="ARBA" id="ARBA00046053"/>
    </source>
</evidence>
<evidence type="ECO:0000313" key="6">
    <source>
        <dbReference type="Ensembl" id="ENSBGRP00000015713.1"/>
    </source>
</evidence>
<dbReference type="InterPro" id="IPR011057">
    <property type="entry name" value="Mss4-like_sf"/>
</dbReference>
<dbReference type="AlphaFoldDB" id="A0A8B9X2Y5"/>
<dbReference type="Gene3D" id="2.170.150.10">
    <property type="entry name" value="Metal Binding Protein, Guanine Nucleotide Exchange Factor, Chain A"/>
    <property type="match status" value="1"/>
</dbReference>
<dbReference type="InterPro" id="IPR018105">
    <property type="entry name" value="Translational_control_tumour_p"/>
</dbReference>
<dbReference type="InterPro" id="IPR011323">
    <property type="entry name" value="Mss4/transl-control_tumour"/>
</dbReference>
<dbReference type="Ensembl" id="ENSBGRT00000018136.1">
    <property type="protein sequence ID" value="ENSBGRP00000015713.1"/>
    <property type="gene ID" value="ENSBGRG00000009875.1"/>
</dbReference>
<dbReference type="InterPro" id="IPR034737">
    <property type="entry name" value="TCTP"/>
</dbReference>
<feature type="domain" description="TCTP" evidence="5">
    <location>
        <begin position="1"/>
        <end position="133"/>
    </location>
</feature>
<evidence type="ECO:0000256" key="1">
    <source>
        <dbReference type="ARBA" id="ARBA00040832"/>
    </source>
</evidence>
<dbReference type="PANTHER" id="PTHR11991">
    <property type="entry name" value="TRANSLATIONALLY CONTROLLED TUMOR PROTEIN-RELATED"/>
    <property type="match status" value="1"/>
</dbReference>
<evidence type="ECO:0000259" key="5">
    <source>
        <dbReference type="PROSITE" id="PS51797"/>
    </source>
</evidence>
<reference evidence="6" key="2">
    <citation type="submission" date="2025-08" db="UniProtKB">
        <authorList>
            <consortium name="Ensembl"/>
        </authorList>
    </citation>
    <scope>IDENTIFICATION</scope>
</reference>
<dbReference type="SUPFAM" id="SSF51316">
    <property type="entry name" value="Mss4-like"/>
    <property type="match status" value="1"/>
</dbReference>
<protein>
    <recommendedName>
        <fullName evidence="1">Translationally-controlled tumor protein</fullName>
    </recommendedName>
</protein>
<dbReference type="Pfam" id="PF00838">
    <property type="entry name" value="TCTP"/>
    <property type="match status" value="1"/>
</dbReference>
<organism evidence="6 7">
    <name type="scientific">Bos mutus grunniens</name>
    <name type="common">Wild yak</name>
    <name type="synonym">Bos grunniens</name>
    <dbReference type="NCBI Taxonomy" id="30521"/>
    <lineage>
        <taxon>Eukaryota</taxon>
        <taxon>Metazoa</taxon>
        <taxon>Chordata</taxon>
        <taxon>Craniata</taxon>
        <taxon>Vertebrata</taxon>
        <taxon>Euteleostomi</taxon>
        <taxon>Mammalia</taxon>
        <taxon>Eutheria</taxon>
        <taxon>Laurasiatheria</taxon>
        <taxon>Artiodactyla</taxon>
        <taxon>Ruminantia</taxon>
        <taxon>Pecora</taxon>
        <taxon>Bovidae</taxon>
        <taxon>Bovinae</taxon>
        <taxon>Bos</taxon>
    </lineage>
</organism>
<proteinExistence type="inferred from homology"/>
<name>A0A8B9X2Y5_BOSMU</name>
<reference evidence="6" key="1">
    <citation type="submission" date="2019-05" db="EMBL/GenBank/DDBJ databases">
        <authorList>
            <person name="Zhang S."/>
            <person name="Liu J."/>
        </authorList>
    </citation>
    <scope>NUCLEOTIDE SEQUENCE [LARGE SCALE GENOMIC DNA]</scope>
</reference>
<comment type="similarity">
    <text evidence="4">Belongs to the TCTP family.</text>
</comment>
<dbReference type="GO" id="GO:0005509">
    <property type="term" value="F:calcium ion binding"/>
    <property type="evidence" value="ECO:0007669"/>
    <property type="project" value="TreeGrafter"/>
</dbReference>
<accession>A0A8B9X2Y5</accession>
<evidence type="ECO:0000256" key="4">
    <source>
        <dbReference type="PROSITE-ProRule" id="PRU01133"/>
    </source>
</evidence>
<evidence type="ECO:0000256" key="3">
    <source>
        <dbReference type="ARBA" id="ARBA00047116"/>
    </source>
</evidence>
<dbReference type="GeneTree" id="ENSGT00390000006051"/>
<dbReference type="GO" id="GO:0005737">
    <property type="term" value="C:cytoplasm"/>
    <property type="evidence" value="ECO:0007669"/>
    <property type="project" value="TreeGrafter"/>
</dbReference>
<evidence type="ECO:0000313" key="7">
    <source>
        <dbReference type="Proteomes" id="UP000694520"/>
    </source>
</evidence>